<name>A0A250L1T9_9BURK</name>
<evidence type="ECO:0000256" key="1">
    <source>
        <dbReference type="SAM" id="MobiDB-lite"/>
    </source>
</evidence>
<reference evidence="4 6" key="4">
    <citation type="submission" date="2021-03" db="EMBL/GenBank/DDBJ databases">
        <title>Clinical course, treatment and visual outcome of an outbreak of Burkholderia contaminans endophthalmitis following cataract surgery.</title>
        <authorList>
            <person name="Lind C."/>
            <person name="Olsen K."/>
            <person name="Angelsen N.K."/>
            <person name="Krefting E.A."/>
            <person name="Fossen K."/>
            <person name="Gravningen K."/>
            <person name="Depoorter E."/>
            <person name="Vandamme P."/>
            <person name="Bertelsen G."/>
        </authorList>
    </citation>
    <scope>NUCLEOTIDE SEQUENCE [LARGE SCALE GENOMIC DNA]</scope>
    <source>
        <strain evidence="4 6">51242556</strain>
    </source>
</reference>
<dbReference type="Proteomes" id="UP000664048">
    <property type="component" value="Unassembled WGS sequence"/>
</dbReference>
<dbReference type="OrthoDB" id="10005729at2"/>
<dbReference type="EMBL" id="JAGEMX010000001">
    <property type="protein sequence ID" value="MBO1828120.1"/>
    <property type="molecule type" value="Genomic_DNA"/>
</dbReference>
<reference evidence="3" key="3">
    <citation type="submission" date="2021-01" db="EMBL/GenBank/DDBJ databases">
        <title>Outbreak of Burkholderia contaminns endophthalmitis traced to a clinical ventilation system.</title>
        <authorList>
            <person name="Lipuma J."/>
            <person name="Spilker T."/>
            <person name="Kratholm J."/>
        </authorList>
    </citation>
    <scope>NUCLEOTIDE SEQUENCE</scope>
    <source>
        <strain evidence="3">HI4954</strain>
    </source>
</reference>
<organism evidence="2">
    <name type="scientific">Burkholderia contaminans</name>
    <dbReference type="NCBI Taxonomy" id="488447"/>
    <lineage>
        <taxon>Bacteria</taxon>
        <taxon>Pseudomonadati</taxon>
        <taxon>Pseudomonadota</taxon>
        <taxon>Betaproteobacteria</taxon>
        <taxon>Burkholderiales</taxon>
        <taxon>Burkholderiaceae</taxon>
        <taxon>Burkholderia</taxon>
        <taxon>Burkholderia cepacia complex</taxon>
    </lineage>
</organism>
<dbReference type="EMBL" id="AP018357">
    <property type="protein sequence ID" value="BBA38627.1"/>
    <property type="molecule type" value="Genomic_DNA"/>
</dbReference>
<evidence type="ECO:0000313" key="2">
    <source>
        <dbReference type="EMBL" id="BBA38627.1"/>
    </source>
</evidence>
<protein>
    <submittedName>
        <fullName evidence="2">Uncharacterized protein</fullName>
    </submittedName>
</protein>
<dbReference type="GeneID" id="93190592"/>
<evidence type="ECO:0000313" key="7">
    <source>
        <dbReference type="Proteomes" id="UP001220209"/>
    </source>
</evidence>
<sequence length="124" mass="13968">MKRTLRLHVQVSHVENGGRMIDGNVRVLPDGTVRRRARGRANEQTAQAERRWWICVTDRDTLPRFTRNPVGPLFNIAPPIRRPPYSSAFARQSAVSGPIPRCRQDKSAALRSSDDPLQSVSNPT</sequence>
<feature type="compositionally biased region" description="Basic and acidic residues" evidence="1">
    <location>
        <begin position="102"/>
        <end position="114"/>
    </location>
</feature>
<reference evidence="5 7" key="5">
    <citation type="submission" date="2021-12" db="EMBL/GenBank/DDBJ databases">
        <title>Genomic and phenotypic characterization of three Burkholderia contaminans isolates recovered from different sources.</title>
        <authorList>
            <person name="Lopez De Volder A."/>
            <person name="Fan Y."/>
            <person name="Nunvar J."/>
            <person name="Herrera T."/>
            <person name="Timp W."/>
            <person name="Degrossi J."/>
        </authorList>
    </citation>
    <scope>NUCLEOTIDE SEQUENCE [LARGE SCALE GENOMIC DNA]</scope>
    <source>
        <strain evidence="5 7">LMG 23361</strain>
    </source>
</reference>
<dbReference type="Proteomes" id="UP000611459">
    <property type="component" value="Unassembled WGS sequence"/>
</dbReference>
<dbReference type="EMBL" id="JAENIB010000001">
    <property type="protein sequence ID" value="MBK1929085.1"/>
    <property type="molecule type" value="Genomic_DNA"/>
</dbReference>
<dbReference type="AlphaFoldDB" id="A0A250L1T9"/>
<feature type="region of interest" description="Disordered" evidence="1">
    <location>
        <begin position="87"/>
        <end position="124"/>
    </location>
</feature>
<evidence type="ECO:0000313" key="4">
    <source>
        <dbReference type="EMBL" id="MBO1828120.1"/>
    </source>
</evidence>
<evidence type="ECO:0000313" key="6">
    <source>
        <dbReference type="Proteomes" id="UP000664048"/>
    </source>
</evidence>
<gene>
    <name evidence="2" type="ORF">BCCH1_10470</name>
    <name evidence="4" type="ORF">J4M89_01860</name>
    <name evidence="3" type="ORF">JIN94_04250</name>
    <name evidence="5" type="ORF">LXE91_20245</name>
</gene>
<reference evidence="2" key="1">
    <citation type="journal article" date="2016" name="Biosci. Biotechnol. Biochem.">
        <title>Bioconversion of AHX to AOH by resting cells of Burkholderia contaminans CH-1.</title>
        <authorList>
            <person name="Choi J.H."/>
            <person name="Kikuchi A."/>
            <person name="Pumkaeo P."/>
            <person name="Hirai H."/>
            <person name="Tokuyama S."/>
            <person name="Kawagishi H."/>
        </authorList>
    </citation>
    <scope>NUCLEOTIDE SEQUENCE</scope>
    <source>
        <strain evidence="2">CH-1</strain>
    </source>
</reference>
<reference evidence="2" key="2">
    <citation type="journal article" date="2017" name="Genome Announc.">
        <title>High-Quality Draft Genome Sequence of Burkholderia contaminans CH-1, a Gram-Negative Bacterium That Metabolizes 2-Azahypoxanthine, a Plant Growth-Regulating Compound.</title>
        <authorList>
            <person name="Choi J.-H."/>
            <person name="Sugiura H."/>
            <person name="Moriuchi R."/>
            <person name="Kawagishi H."/>
            <person name="Dohra H."/>
        </authorList>
    </citation>
    <scope>NUCLEOTIDE SEQUENCE</scope>
    <source>
        <strain evidence="2">CH-1</strain>
    </source>
</reference>
<dbReference type="RefSeq" id="WP_135370710.1">
    <property type="nucleotide sequence ID" value="NZ_AP018357.1"/>
</dbReference>
<feature type="compositionally biased region" description="Polar residues" evidence="1">
    <location>
        <begin position="115"/>
        <end position="124"/>
    </location>
</feature>
<proteinExistence type="predicted"/>
<evidence type="ECO:0000313" key="5">
    <source>
        <dbReference type="EMBL" id="WFN21034.1"/>
    </source>
</evidence>
<dbReference type="Proteomes" id="UP001220209">
    <property type="component" value="Chromosome 2"/>
</dbReference>
<dbReference type="EMBL" id="CP090641">
    <property type="protein sequence ID" value="WFN21034.1"/>
    <property type="molecule type" value="Genomic_DNA"/>
</dbReference>
<accession>A0A250L1T9</accession>
<evidence type="ECO:0000313" key="3">
    <source>
        <dbReference type="EMBL" id="MBK1929085.1"/>
    </source>
</evidence>
<keyword evidence="6" id="KW-1185">Reference proteome</keyword>